<evidence type="ECO:0000313" key="1">
    <source>
        <dbReference type="EMBL" id="NIE49078.1"/>
    </source>
</evidence>
<proteinExistence type="predicted"/>
<sequence length="108" mass="11957">MRRLETGFTTREAKARVFFYDVIEAKARTVVNNMRIPLAEFKPSSLSEVAQWVNDAWYRLPADILRAAFFMCGISVSAAPLLTANSSNGSQNGNDCDCCILLSSDDKS</sequence>
<name>A0A6G5AER1_RHIMP</name>
<reference evidence="1" key="1">
    <citation type="submission" date="2020-03" db="EMBL/GenBank/DDBJ databases">
        <title>A transcriptome and proteome of the tick Rhipicephalus microplus shaped by the genetic composition of its hosts and developmental stage.</title>
        <authorList>
            <person name="Garcia G.R."/>
            <person name="Ribeiro J.M.C."/>
            <person name="Maruyama S.R."/>
            <person name="Gardinasse L.G."/>
            <person name="Nelson K."/>
            <person name="Ferreira B.R."/>
            <person name="Andrade T.G."/>
            <person name="Santos I.K.F.M."/>
        </authorList>
    </citation>
    <scope>NUCLEOTIDE SEQUENCE</scope>
    <source>
        <strain evidence="1">NSGR</strain>
        <tissue evidence="1">Salivary glands</tissue>
    </source>
</reference>
<organism evidence="1">
    <name type="scientific">Rhipicephalus microplus</name>
    <name type="common">Cattle tick</name>
    <name type="synonym">Boophilus microplus</name>
    <dbReference type="NCBI Taxonomy" id="6941"/>
    <lineage>
        <taxon>Eukaryota</taxon>
        <taxon>Metazoa</taxon>
        <taxon>Ecdysozoa</taxon>
        <taxon>Arthropoda</taxon>
        <taxon>Chelicerata</taxon>
        <taxon>Arachnida</taxon>
        <taxon>Acari</taxon>
        <taxon>Parasitiformes</taxon>
        <taxon>Ixodida</taxon>
        <taxon>Ixodoidea</taxon>
        <taxon>Ixodidae</taxon>
        <taxon>Rhipicephalinae</taxon>
        <taxon>Rhipicephalus</taxon>
        <taxon>Boophilus</taxon>
    </lineage>
</organism>
<dbReference type="EMBL" id="GIKN01006805">
    <property type="protein sequence ID" value="NIE49078.1"/>
    <property type="molecule type" value="Transcribed_RNA"/>
</dbReference>
<dbReference type="AlphaFoldDB" id="A0A6G5AER1"/>
<protein>
    <submittedName>
        <fullName evidence="1">Uncharacterized protein</fullName>
    </submittedName>
</protein>
<accession>A0A6G5AER1</accession>